<dbReference type="InterPro" id="IPR002575">
    <property type="entry name" value="Aminoglycoside_PTrfase"/>
</dbReference>
<gene>
    <name evidence="2" type="ORF">F9C07_2258774</name>
</gene>
<reference evidence="3" key="1">
    <citation type="journal article" date="2021" name="G3 (Bethesda)">
        <title>Chromosome assembled and annotated genome sequence of Aspergillus flavus NRRL 3357.</title>
        <authorList>
            <person name="Skerker J.M."/>
            <person name="Pianalto K.M."/>
            <person name="Mondo S.J."/>
            <person name="Yang K."/>
            <person name="Arkin A.P."/>
            <person name="Keller N.P."/>
            <person name="Grigoriev I.V."/>
            <person name="Louise Glass N.L."/>
        </authorList>
    </citation>
    <scope>NUCLEOTIDE SEQUENCE [LARGE SCALE GENOMIC DNA]</scope>
    <source>
        <strain evidence="3">ATCC 200026 / FGSC A1120 / IAM 13836 / NRRL 3357 / JCM 12722 / SRRC 167</strain>
    </source>
</reference>
<dbReference type="InterPro" id="IPR011009">
    <property type="entry name" value="Kinase-like_dom_sf"/>
</dbReference>
<dbReference type="PANTHER" id="PTHR21310:SF39">
    <property type="entry name" value="AMINOGLYCOSIDE PHOSPHOTRANSFERASE DOMAIN-CONTAINING PROTEIN"/>
    <property type="match status" value="1"/>
</dbReference>
<organism evidence="2 3">
    <name type="scientific">Aspergillus flavus (strain ATCC 200026 / FGSC A1120 / IAM 13836 / NRRL 3357 / JCM 12722 / SRRC 167)</name>
    <dbReference type="NCBI Taxonomy" id="332952"/>
    <lineage>
        <taxon>Eukaryota</taxon>
        <taxon>Fungi</taxon>
        <taxon>Dikarya</taxon>
        <taxon>Ascomycota</taxon>
        <taxon>Pezizomycotina</taxon>
        <taxon>Eurotiomycetes</taxon>
        <taxon>Eurotiomycetidae</taxon>
        <taxon>Eurotiales</taxon>
        <taxon>Aspergillaceae</taxon>
        <taxon>Aspergillus</taxon>
        <taxon>Aspergillus subgen. Circumdati</taxon>
    </lineage>
</organism>
<dbReference type="Proteomes" id="UP000596276">
    <property type="component" value="Chromosome 5"/>
</dbReference>
<evidence type="ECO:0000313" key="2">
    <source>
        <dbReference type="EMBL" id="QRD83985.1"/>
    </source>
</evidence>
<protein>
    <submittedName>
        <fullName evidence="2">Phosphotransferase family protein</fullName>
    </submittedName>
</protein>
<name>A0A7U2MHU2_ASPFN</name>
<dbReference type="AlphaFoldDB" id="A0A7U2MHU2"/>
<dbReference type="Pfam" id="PF01636">
    <property type="entry name" value="APH"/>
    <property type="match status" value="1"/>
</dbReference>
<evidence type="ECO:0000259" key="1">
    <source>
        <dbReference type="Pfam" id="PF01636"/>
    </source>
</evidence>
<evidence type="ECO:0000313" key="3">
    <source>
        <dbReference type="Proteomes" id="UP000596276"/>
    </source>
</evidence>
<dbReference type="VEuPathDB" id="FungiDB:F9C07_2258774"/>
<dbReference type="PANTHER" id="PTHR21310">
    <property type="entry name" value="AMINOGLYCOSIDE PHOSPHOTRANSFERASE-RELATED-RELATED"/>
    <property type="match status" value="1"/>
</dbReference>
<accession>A0A7U2MHU2</accession>
<dbReference type="InterPro" id="IPR051678">
    <property type="entry name" value="AGP_Transferase"/>
</dbReference>
<feature type="domain" description="Aminoglycoside phosphotransferase" evidence="1">
    <location>
        <begin position="223"/>
        <end position="266"/>
    </location>
</feature>
<dbReference type="SUPFAM" id="SSF56112">
    <property type="entry name" value="Protein kinase-like (PK-like)"/>
    <property type="match status" value="1"/>
</dbReference>
<keyword evidence="3" id="KW-1185">Reference proteome</keyword>
<dbReference type="Gene3D" id="3.90.1200.10">
    <property type="match status" value="1"/>
</dbReference>
<dbReference type="EMBL" id="CP044621">
    <property type="protein sequence ID" value="QRD83985.1"/>
    <property type="molecule type" value="Genomic_DNA"/>
</dbReference>
<sequence length="305" mass="34229">MRTSHHELQTGPEIQHLPQPLVHCFPTQPENLLILTFSQARSKDDTNIFPLDGVDIESVSNEELVRLGETASVLYQIGSSKVLRISHDLVLKCGPLVLPSEGRGLEFVRAKTSILVPRVYRSFQVDDPFEYYGTRGYLVMDYVKGQNLGRLLETSYQTSKGRCDLSDSAGPLGGGPCWGKFFTDYGAGPFNYGAEMEAWFNHKLKICKDYNQAPQDIPPFDFQKFVLVHQDISPRNMILDATGKVCLIDWAHAGAYPPAFERAAIVEQHRFPEFNEMTLHVMPEYDVEVRQLQSIGYGLSVAGLA</sequence>
<dbReference type="VEuPathDB" id="FungiDB:AFLA_004855"/>
<proteinExistence type="predicted"/>